<evidence type="ECO:0000256" key="2">
    <source>
        <dbReference type="ARBA" id="ARBA00022676"/>
    </source>
</evidence>
<evidence type="ECO:0000313" key="4">
    <source>
        <dbReference type="EMBL" id="SSX21098.1"/>
    </source>
</evidence>
<dbReference type="Pfam" id="PF00201">
    <property type="entry name" value="UDPGT"/>
    <property type="match status" value="1"/>
</dbReference>
<dbReference type="AlphaFoldDB" id="A0A336M504"/>
<accession>A0A336M504</accession>
<dbReference type="InterPro" id="IPR002213">
    <property type="entry name" value="UDP_glucos_trans"/>
</dbReference>
<keyword evidence="2" id="KW-0328">Glycosyltransferase</keyword>
<dbReference type="PANTHER" id="PTHR48043:SF158">
    <property type="entry name" value="UDP-GLUCURONOSYLTRANSFERASE"/>
    <property type="match status" value="1"/>
</dbReference>
<proteinExistence type="inferred from homology"/>
<sequence>MSRTEFCYLCIVQWYFLRSWSLQCLMRKNIKGCEREDHFDLVLQELTFIHYMRFHVTFNHFLMVLRTEDMPFVPMLFIPFYGDQLRNALRGEKDGYGLTLPFSELSAVALRKKMNAILMHTGYKENVTEVSRIFRDNSFR</sequence>
<reference evidence="4" key="1">
    <citation type="submission" date="2018-07" db="EMBL/GenBank/DDBJ databases">
        <authorList>
            <person name="Quirk P.G."/>
            <person name="Krulwich T.A."/>
        </authorList>
    </citation>
    <scope>NUCLEOTIDE SEQUENCE</scope>
</reference>
<dbReference type="GO" id="GO:0008194">
    <property type="term" value="F:UDP-glycosyltransferase activity"/>
    <property type="evidence" value="ECO:0007669"/>
    <property type="project" value="InterPro"/>
</dbReference>
<evidence type="ECO:0000256" key="3">
    <source>
        <dbReference type="ARBA" id="ARBA00022679"/>
    </source>
</evidence>
<dbReference type="SUPFAM" id="SSF53756">
    <property type="entry name" value="UDP-Glycosyltransferase/glycogen phosphorylase"/>
    <property type="match status" value="1"/>
</dbReference>
<organism evidence="4">
    <name type="scientific">Culicoides sonorensis</name>
    <name type="common">Biting midge</name>
    <dbReference type="NCBI Taxonomy" id="179676"/>
    <lineage>
        <taxon>Eukaryota</taxon>
        <taxon>Metazoa</taxon>
        <taxon>Ecdysozoa</taxon>
        <taxon>Arthropoda</taxon>
        <taxon>Hexapoda</taxon>
        <taxon>Insecta</taxon>
        <taxon>Pterygota</taxon>
        <taxon>Neoptera</taxon>
        <taxon>Endopterygota</taxon>
        <taxon>Diptera</taxon>
        <taxon>Nematocera</taxon>
        <taxon>Chironomoidea</taxon>
        <taxon>Ceratopogonidae</taxon>
        <taxon>Ceratopogoninae</taxon>
        <taxon>Culicoides</taxon>
        <taxon>Monoculicoides</taxon>
    </lineage>
</organism>
<name>A0A336M504_CULSO</name>
<protein>
    <submittedName>
        <fullName evidence="4">CSON003910 protein</fullName>
    </submittedName>
</protein>
<dbReference type="PANTHER" id="PTHR48043">
    <property type="entry name" value="EG:EG0003.4 PROTEIN-RELATED"/>
    <property type="match status" value="1"/>
</dbReference>
<comment type="similarity">
    <text evidence="1">Belongs to the UDP-glycosyltransferase family.</text>
</comment>
<keyword evidence="3" id="KW-0808">Transferase</keyword>
<evidence type="ECO:0000256" key="1">
    <source>
        <dbReference type="ARBA" id="ARBA00009995"/>
    </source>
</evidence>
<dbReference type="VEuPathDB" id="VectorBase:CSON003910"/>
<dbReference type="Gene3D" id="3.40.50.2000">
    <property type="entry name" value="Glycogen Phosphorylase B"/>
    <property type="match status" value="1"/>
</dbReference>
<dbReference type="InterPro" id="IPR050271">
    <property type="entry name" value="UDP-glycosyltransferase"/>
</dbReference>
<gene>
    <name evidence="4" type="primary">CSON003910</name>
</gene>
<dbReference type="EMBL" id="UFQT01000174">
    <property type="protein sequence ID" value="SSX21098.1"/>
    <property type="molecule type" value="Genomic_DNA"/>
</dbReference>